<dbReference type="SUPFAM" id="SSF51182">
    <property type="entry name" value="RmlC-like cupins"/>
    <property type="match status" value="1"/>
</dbReference>
<comment type="similarity">
    <text evidence="1 3">Belongs to the pirin family.</text>
</comment>
<dbReference type="InterPro" id="IPR014710">
    <property type="entry name" value="RmlC-like_jellyroll"/>
</dbReference>
<dbReference type="Pfam" id="PF02678">
    <property type="entry name" value="Pirin"/>
    <property type="match status" value="1"/>
</dbReference>
<feature type="domain" description="Pirin C-terminal" evidence="5">
    <location>
        <begin position="173"/>
        <end position="279"/>
    </location>
</feature>
<evidence type="ECO:0000256" key="1">
    <source>
        <dbReference type="ARBA" id="ARBA00008416"/>
    </source>
</evidence>
<keyword evidence="2" id="KW-0479">Metal-binding</keyword>
<organism evidence="6 7">
    <name type="scientific">Flexivirga aerilata</name>
    <dbReference type="NCBI Taxonomy" id="1656889"/>
    <lineage>
        <taxon>Bacteria</taxon>
        <taxon>Bacillati</taxon>
        <taxon>Actinomycetota</taxon>
        <taxon>Actinomycetes</taxon>
        <taxon>Micrococcales</taxon>
        <taxon>Dermacoccaceae</taxon>
        <taxon>Flexivirga</taxon>
    </lineage>
</organism>
<dbReference type="PANTHER" id="PTHR13903:SF8">
    <property type="entry name" value="PIRIN"/>
    <property type="match status" value="1"/>
</dbReference>
<dbReference type="PIRSF" id="PIRSF006232">
    <property type="entry name" value="Pirin"/>
    <property type="match status" value="1"/>
</dbReference>
<feature type="binding site" evidence="2">
    <location>
        <position position="58"/>
    </location>
    <ligand>
        <name>Fe cation</name>
        <dbReference type="ChEBI" id="CHEBI:24875"/>
    </ligand>
</feature>
<reference evidence="6 7" key="1">
    <citation type="submission" date="2020-05" db="EMBL/GenBank/DDBJ databases">
        <title>Flexivirga sp. ID2601S isolated from air conditioner.</title>
        <authorList>
            <person name="Kim D.H."/>
        </authorList>
    </citation>
    <scope>NUCLEOTIDE SEQUENCE [LARGE SCALE GENOMIC DNA]</scope>
    <source>
        <strain evidence="6 7">ID2601S</strain>
    </source>
</reference>
<dbReference type="GO" id="GO:0046872">
    <property type="term" value="F:metal ion binding"/>
    <property type="evidence" value="ECO:0007669"/>
    <property type="project" value="UniProtKB-KW"/>
</dbReference>
<dbReference type="InterPro" id="IPR003829">
    <property type="entry name" value="Pirin_N_dom"/>
</dbReference>
<dbReference type="InterPro" id="IPR011051">
    <property type="entry name" value="RmlC_Cupin_sf"/>
</dbReference>
<dbReference type="EMBL" id="JABENB010000001">
    <property type="protein sequence ID" value="NNG38246.1"/>
    <property type="molecule type" value="Genomic_DNA"/>
</dbReference>
<keyword evidence="7" id="KW-1185">Reference proteome</keyword>
<feature type="binding site" evidence="2">
    <location>
        <position position="104"/>
    </location>
    <ligand>
        <name>Fe cation</name>
        <dbReference type="ChEBI" id="CHEBI:24875"/>
    </ligand>
</feature>
<evidence type="ECO:0000259" key="5">
    <source>
        <dbReference type="Pfam" id="PF05726"/>
    </source>
</evidence>
<keyword evidence="2" id="KW-0408">Iron</keyword>
<accession>A0A849AF96</accession>
<dbReference type="Gene3D" id="2.60.120.10">
    <property type="entry name" value="Jelly Rolls"/>
    <property type="match status" value="2"/>
</dbReference>
<evidence type="ECO:0000256" key="2">
    <source>
        <dbReference type="PIRSR" id="PIRSR006232-1"/>
    </source>
</evidence>
<evidence type="ECO:0000313" key="7">
    <source>
        <dbReference type="Proteomes" id="UP000557772"/>
    </source>
</evidence>
<feature type="domain" description="Pirin N-terminal" evidence="4">
    <location>
        <begin position="26"/>
        <end position="118"/>
    </location>
</feature>
<dbReference type="Pfam" id="PF05726">
    <property type="entry name" value="Pirin_C"/>
    <property type="match status" value="1"/>
</dbReference>
<name>A0A849AF96_9MICO</name>
<dbReference type="CDD" id="cd02247">
    <property type="entry name" value="cupin_pirin_C"/>
    <property type="match status" value="1"/>
</dbReference>
<protein>
    <submittedName>
        <fullName evidence="6">Pirin family protein</fullName>
    </submittedName>
</protein>
<evidence type="ECO:0000259" key="4">
    <source>
        <dbReference type="Pfam" id="PF02678"/>
    </source>
</evidence>
<feature type="binding site" evidence="2">
    <location>
        <position position="60"/>
    </location>
    <ligand>
        <name>Fe cation</name>
        <dbReference type="ChEBI" id="CHEBI:24875"/>
    </ligand>
</feature>
<dbReference type="CDD" id="cd02909">
    <property type="entry name" value="cupin_pirin_N"/>
    <property type="match status" value="1"/>
</dbReference>
<comment type="caution">
    <text evidence="6">The sequence shown here is derived from an EMBL/GenBank/DDBJ whole genome shotgun (WGS) entry which is preliminary data.</text>
</comment>
<dbReference type="AlphaFoldDB" id="A0A849AF96"/>
<comment type="cofactor">
    <cofactor evidence="2">
        <name>Fe cation</name>
        <dbReference type="ChEBI" id="CHEBI:24875"/>
    </cofactor>
    <text evidence="2">Binds 1 Fe cation per subunit.</text>
</comment>
<evidence type="ECO:0000256" key="3">
    <source>
        <dbReference type="RuleBase" id="RU003457"/>
    </source>
</evidence>
<proteinExistence type="inferred from homology"/>
<sequence length="316" mass="34301">MYVVTSLERLEAREVPLGGLRAIFVQRTLPHRDRTLVGAWCFADHFGPSTTPMDVPPHPHCGLQTVTWLFEGEVEHRDSAGNTQIVRPGEVNLMTAGNGISHSEVSRAESLRGVQLWVAQPDASREADNGFDHFVTAATELPVLAGGATARVFVGSLCGASSPVRTFSPLVAAELQLDPRTVLDLEVDPDFEHGVIVDDGEVTLAPGDASEDEALLLERTELGVVETGQTLLRLTSGDDSARVILIGGTPLDEDIMMWWSFVARTHEEIVAARDEWQADTGRFGTVEGYVGEVARIPAPDLPAVRLKPRKGRRRSA</sequence>
<dbReference type="InterPro" id="IPR008778">
    <property type="entry name" value="Pirin_C_dom"/>
</dbReference>
<evidence type="ECO:0000313" key="6">
    <source>
        <dbReference type="EMBL" id="NNG38246.1"/>
    </source>
</evidence>
<dbReference type="Proteomes" id="UP000557772">
    <property type="component" value="Unassembled WGS sequence"/>
</dbReference>
<dbReference type="PANTHER" id="PTHR13903">
    <property type="entry name" value="PIRIN-RELATED"/>
    <property type="match status" value="1"/>
</dbReference>
<feature type="binding site" evidence="2">
    <location>
        <position position="102"/>
    </location>
    <ligand>
        <name>Fe cation</name>
        <dbReference type="ChEBI" id="CHEBI:24875"/>
    </ligand>
</feature>
<dbReference type="InterPro" id="IPR012093">
    <property type="entry name" value="Pirin"/>
</dbReference>
<gene>
    <name evidence="6" type="ORF">HJ588_03025</name>
</gene>